<proteinExistence type="predicted"/>
<accession>A0A0A7EJR0</accession>
<evidence type="ECO:0008006" key="4">
    <source>
        <dbReference type="Google" id="ProtNLM"/>
    </source>
</evidence>
<dbReference type="InterPro" id="IPR009929">
    <property type="entry name" value="T3SS_YscO"/>
</dbReference>
<keyword evidence="1" id="KW-0175">Coiled coil</keyword>
<keyword evidence="3" id="KW-1185">Reference proteome</keyword>
<dbReference type="eggNOG" id="ENOG5033DFU">
    <property type="taxonomic scope" value="Bacteria"/>
</dbReference>
<dbReference type="Proteomes" id="UP000030341">
    <property type="component" value="Chromosome 2"/>
</dbReference>
<dbReference type="Gene3D" id="1.10.287.1700">
    <property type="match status" value="1"/>
</dbReference>
<dbReference type="AlphaFoldDB" id="A0A0A7EJR0"/>
<dbReference type="OrthoDB" id="6402180at2"/>
<protein>
    <recommendedName>
        <fullName evidence="4">Type III secretion protein</fullName>
    </recommendedName>
</protein>
<dbReference type="RefSeq" id="WP_040135549.1">
    <property type="nucleotide sequence ID" value="NZ_CP009889.1"/>
</dbReference>
<dbReference type="EMBL" id="CP009889">
    <property type="protein sequence ID" value="AIY66920.1"/>
    <property type="molecule type" value="Genomic_DNA"/>
</dbReference>
<organism evidence="2 3">
    <name type="scientific">Pseudoalteromonas piratica</name>
    <dbReference type="NCBI Taxonomy" id="1348114"/>
    <lineage>
        <taxon>Bacteria</taxon>
        <taxon>Pseudomonadati</taxon>
        <taxon>Pseudomonadota</taxon>
        <taxon>Gammaproteobacteria</taxon>
        <taxon>Alteromonadales</taxon>
        <taxon>Pseudoalteromonadaceae</taxon>
        <taxon>Pseudoalteromonas</taxon>
    </lineage>
</organism>
<dbReference type="KEGG" id="pseo:OM33_17680"/>
<feature type="coiled-coil region" evidence="1">
    <location>
        <begin position="3"/>
        <end position="34"/>
    </location>
</feature>
<evidence type="ECO:0000313" key="3">
    <source>
        <dbReference type="Proteomes" id="UP000030341"/>
    </source>
</evidence>
<dbReference type="InterPro" id="IPR053716">
    <property type="entry name" value="Flag_assembly_chemotaxis_eff"/>
</dbReference>
<name>A0A0A7EJR0_9GAMM</name>
<dbReference type="STRING" id="1348114.OM33_17680"/>
<evidence type="ECO:0000313" key="2">
    <source>
        <dbReference type="EMBL" id="AIY66920.1"/>
    </source>
</evidence>
<sequence length="159" mass="18246">MMLERLQQIKQRQRDKSEQALLQAGARLRALETELKGHIETLEEYIVWRKDQEKALYQQAHDAFLTRSGVDKFRLKIANLRSHDATLKKNIATCEQQIEAAKNTVQVCQAGLQTANKAMEKFASLIALENTKRALLANRNEENQLDEFVTSRFSGMKSI</sequence>
<gene>
    <name evidence="2" type="ORF">OM33_17680</name>
</gene>
<dbReference type="Pfam" id="PF07321">
    <property type="entry name" value="YscO"/>
    <property type="match status" value="1"/>
</dbReference>
<evidence type="ECO:0000256" key="1">
    <source>
        <dbReference type="SAM" id="Coils"/>
    </source>
</evidence>
<dbReference type="HOGENOM" id="CLU_140348_0_0_6"/>
<reference evidence="2 3" key="1">
    <citation type="submission" date="2014-11" db="EMBL/GenBank/DDBJ databases">
        <title>Complete Genome Sequence of Pseudoalteromonas sp. Strain OCN003 Isolated from Kaneohe Bay, Oahu, Hawaii.</title>
        <authorList>
            <person name="Beurmann S."/>
            <person name="Videau P."/>
            <person name="Ushijima B."/>
            <person name="Smith A.M."/>
            <person name="Aeby G.S."/>
            <person name="Callahan S.M."/>
            <person name="Belcaid M."/>
        </authorList>
    </citation>
    <scope>NUCLEOTIDE SEQUENCE [LARGE SCALE GENOMIC DNA]</scope>
    <source>
        <strain evidence="2 3">OCN003</strain>
    </source>
</reference>